<accession>A0A7E4VAU7</accession>
<name>A0A7E4VAU7_PANRE</name>
<evidence type="ECO:0000313" key="1">
    <source>
        <dbReference type="Proteomes" id="UP000492821"/>
    </source>
</evidence>
<dbReference type="Proteomes" id="UP000492821">
    <property type="component" value="Unassembled WGS sequence"/>
</dbReference>
<protein>
    <submittedName>
        <fullName evidence="2">Apple domain-containing protein</fullName>
    </submittedName>
</protein>
<dbReference type="AlphaFoldDB" id="A0A7E4VAU7"/>
<sequence length="252" mass="28462">MGTTYLVLFLYIFPIHCYGKTAFVHLVGYELLADTLSTYPTYDNGECLKACTETVACLAVQMSPGIGDCRLLTMVRSAEPDEWLCQYFIKNLTTVNVNSRTLTPAEQLIQNAVYASQGSCPDGWTANSTICTLSVSESVCREYASFLEATWDGIDCGIPMMDKIYNCPSSQLTLKNFTHGYFCYATIVHHYFTKRLNTTTNAKLMIEFLDLPETGCQTLKKRHISDYGFISIFCDNCLSFCHRKSYRCLSMF</sequence>
<dbReference type="WBParaSite" id="Pan_g18247.t1">
    <property type="protein sequence ID" value="Pan_g18247.t1"/>
    <property type="gene ID" value="Pan_g18247"/>
</dbReference>
<proteinExistence type="predicted"/>
<evidence type="ECO:0000313" key="2">
    <source>
        <dbReference type="WBParaSite" id="Pan_g18247.t1"/>
    </source>
</evidence>
<organism evidence="1 2">
    <name type="scientific">Panagrellus redivivus</name>
    <name type="common">Microworm</name>
    <dbReference type="NCBI Taxonomy" id="6233"/>
    <lineage>
        <taxon>Eukaryota</taxon>
        <taxon>Metazoa</taxon>
        <taxon>Ecdysozoa</taxon>
        <taxon>Nematoda</taxon>
        <taxon>Chromadorea</taxon>
        <taxon>Rhabditida</taxon>
        <taxon>Tylenchina</taxon>
        <taxon>Panagrolaimomorpha</taxon>
        <taxon>Panagrolaimoidea</taxon>
        <taxon>Panagrolaimidae</taxon>
        <taxon>Panagrellus</taxon>
    </lineage>
</organism>
<reference evidence="1" key="1">
    <citation type="journal article" date="2013" name="Genetics">
        <title>The draft genome and transcriptome of Panagrellus redivivus are shaped by the harsh demands of a free-living lifestyle.</title>
        <authorList>
            <person name="Srinivasan J."/>
            <person name="Dillman A.R."/>
            <person name="Macchietto M.G."/>
            <person name="Heikkinen L."/>
            <person name="Lakso M."/>
            <person name="Fracchia K.M."/>
            <person name="Antoshechkin I."/>
            <person name="Mortazavi A."/>
            <person name="Wong G."/>
            <person name="Sternberg P.W."/>
        </authorList>
    </citation>
    <scope>NUCLEOTIDE SEQUENCE [LARGE SCALE GENOMIC DNA]</scope>
    <source>
        <strain evidence="1">MT8872</strain>
    </source>
</reference>
<keyword evidence="1" id="KW-1185">Reference proteome</keyword>
<reference evidence="2" key="2">
    <citation type="submission" date="2020-10" db="UniProtKB">
        <authorList>
            <consortium name="WormBaseParasite"/>
        </authorList>
    </citation>
    <scope>IDENTIFICATION</scope>
</reference>